<dbReference type="Proteomes" id="UP001447188">
    <property type="component" value="Unassembled WGS sequence"/>
</dbReference>
<proteinExistence type="predicted"/>
<evidence type="ECO:0000313" key="2">
    <source>
        <dbReference type="EMBL" id="KAL0632277.1"/>
    </source>
</evidence>
<gene>
    <name evidence="2" type="ORF">Q9L58_008840</name>
</gene>
<sequence>MSFTFDPYFKSDVRRWTPELYGAACLSKTPDYSLQRILDDYVKSLIHISLDQQISERRQKKAEYLLERYRESNAVRDALKTLWTAGQAASPVVINNSTIGLLNTGSFENNGSLGVKMRKRPSDSTSEGADDDNDNEVAAGDSVQGRKKRSRTTSPRESFISKYEEMNDSSMWKLSTGKVVEKCIYESVIGSSAAEGLAYMWVISSKDPWMKGLFTTEEWEEIHNSRVVQKVTESTQSCWDLLSKFKNVTTIEGLEAILFGAVPEIGKHTEWVYNVMRQMRILLKHPKSPLISEHGENWYEVNVWGPIIDHLFLLASENLEVDRKEVACSATTLKLNEGRTRTGKGHYLASGKRSDAIIRATDSQSALEYGAIEAKPFFAGETSTAFLDDYDKLTTTLGYMMARLVGSVSKPDASKLEIVGVMLAGLHYQAVRMWTRNGNVYVARPDELYWIPTSVGRLKDMVPLLFSVWQMMKTIGACLEAVDATDRYGDMAMEDFL</sequence>
<accession>A0ABR3G993</accession>
<name>A0ABR3G993_9PEZI</name>
<comment type="caution">
    <text evidence="2">The sequence shown here is derived from an EMBL/GenBank/DDBJ whole genome shotgun (WGS) entry which is preliminary data.</text>
</comment>
<evidence type="ECO:0000256" key="1">
    <source>
        <dbReference type="SAM" id="MobiDB-lite"/>
    </source>
</evidence>
<organism evidence="2 3">
    <name type="scientific">Discina gigas</name>
    <dbReference type="NCBI Taxonomy" id="1032678"/>
    <lineage>
        <taxon>Eukaryota</taxon>
        <taxon>Fungi</taxon>
        <taxon>Dikarya</taxon>
        <taxon>Ascomycota</taxon>
        <taxon>Pezizomycotina</taxon>
        <taxon>Pezizomycetes</taxon>
        <taxon>Pezizales</taxon>
        <taxon>Discinaceae</taxon>
        <taxon>Discina</taxon>
    </lineage>
</organism>
<keyword evidence="3" id="KW-1185">Reference proteome</keyword>
<dbReference type="EMBL" id="JBBBZM010000177">
    <property type="protein sequence ID" value="KAL0632277.1"/>
    <property type="molecule type" value="Genomic_DNA"/>
</dbReference>
<protein>
    <submittedName>
        <fullName evidence="2">Uncharacterized protein</fullName>
    </submittedName>
</protein>
<reference evidence="2 3" key="1">
    <citation type="submission" date="2024-02" db="EMBL/GenBank/DDBJ databases">
        <title>Discinaceae phylogenomics.</title>
        <authorList>
            <person name="Dirks A.C."/>
            <person name="James T.Y."/>
        </authorList>
    </citation>
    <scope>NUCLEOTIDE SEQUENCE [LARGE SCALE GENOMIC DNA]</scope>
    <source>
        <strain evidence="2 3">ACD0624</strain>
    </source>
</reference>
<evidence type="ECO:0000313" key="3">
    <source>
        <dbReference type="Proteomes" id="UP001447188"/>
    </source>
</evidence>
<feature type="region of interest" description="Disordered" evidence="1">
    <location>
        <begin position="112"/>
        <end position="157"/>
    </location>
</feature>